<evidence type="ECO:0000313" key="5">
    <source>
        <dbReference type="Proteomes" id="UP000249185"/>
    </source>
</evidence>
<dbReference type="SUPFAM" id="SSF103378">
    <property type="entry name" value="2-methylcitrate dehydratase PrpD"/>
    <property type="match status" value="1"/>
</dbReference>
<evidence type="ECO:0000256" key="1">
    <source>
        <dbReference type="ARBA" id="ARBA00006174"/>
    </source>
</evidence>
<dbReference type="InterPro" id="IPR005656">
    <property type="entry name" value="MmgE_PrpD"/>
</dbReference>
<sequence length="464" mass="48672">MKPITRSLAEFIVGSPASAQPPELRAEANRIIIDTFAAIISGAGGEAAPALLDYARMSGAAGKVPVLGTSLMTSPEIAAMINGAFGHALEFDDVFSMMPGHPAAVILAALIGEIARRPVSGAELTDAFIVGYEVAARMGIAISLEHHRVRGFHATGTLGGMGAAAALARLRRSGVEGAAQTLAIYSSFASGLLGQTGSEMKAFHSGWAARNATAAADLVASGLRGAEDILEAPRGFFNAYGTANSRIERLTENIADPWAMSSPGVSLKKYPCCFAAHRGIEATLILRERHGLRLADVAGIECRLPPKGLVNMVYSRPRTGLQAKFSMEYCFLAAMLDGEITLASFADAAVLREVAQSNLRLVTCHEDPACEEGIGEASGEISGARGYTQIAITTRDGARLEERVAKAPGTPARPLSRAELGAKFEICARYAGLTEAATRAAGIELFACNESKDLSGLLRSLRRA</sequence>
<gene>
    <name evidence="4" type="ORF">DI556_15285</name>
</gene>
<evidence type="ECO:0008006" key="6">
    <source>
        <dbReference type="Google" id="ProtNLM"/>
    </source>
</evidence>
<dbReference type="InterPro" id="IPR045337">
    <property type="entry name" value="MmgE_PrpD_C"/>
</dbReference>
<evidence type="ECO:0000259" key="3">
    <source>
        <dbReference type="Pfam" id="PF19305"/>
    </source>
</evidence>
<feature type="domain" description="MmgE/PrpD C-terminal" evidence="3">
    <location>
        <begin position="270"/>
        <end position="438"/>
    </location>
</feature>
<dbReference type="InterPro" id="IPR042188">
    <property type="entry name" value="MmgE/PrpD_sf_2"/>
</dbReference>
<dbReference type="Gene3D" id="1.10.4100.10">
    <property type="entry name" value="2-methylcitrate dehydratase PrpD"/>
    <property type="match status" value="1"/>
</dbReference>
<evidence type="ECO:0000259" key="2">
    <source>
        <dbReference type="Pfam" id="PF03972"/>
    </source>
</evidence>
<comment type="caution">
    <text evidence="4">The sequence shown here is derived from an EMBL/GenBank/DDBJ whole genome shotgun (WGS) entry which is preliminary data.</text>
</comment>
<accession>A0A2W5Q085</accession>
<dbReference type="Proteomes" id="UP000249185">
    <property type="component" value="Unassembled WGS sequence"/>
</dbReference>
<dbReference type="InterPro" id="IPR042183">
    <property type="entry name" value="MmgE/PrpD_sf_1"/>
</dbReference>
<dbReference type="Pfam" id="PF19305">
    <property type="entry name" value="MmgE_PrpD_C"/>
    <property type="match status" value="1"/>
</dbReference>
<dbReference type="InterPro" id="IPR036148">
    <property type="entry name" value="MmgE/PrpD_sf"/>
</dbReference>
<reference evidence="4 5" key="1">
    <citation type="submission" date="2017-08" db="EMBL/GenBank/DDBJ databases">
        <title>Infants hospitalized years apart are colonized by the same room-sourced microbial strains.</title>
        <authorList>
            <person name="Brooks B."/>
            <person name="Olm M.R."/>
            <person name="Firek B.A."/>
            <person name="Baker R."/>
            <person name="Thomas B.C."/>
            <person name="Morowitz M.J."/>
            <person name="Banfield J.F."/>
        </authorList>
    </citation>
    <scope>NUCLEOTIDE SEQUENCE [LARGE SCALE GENOMIC DNA]</scope>
    <source>
        <strain evidence="4">S2_005_002_R2_34</strain>
    </source>
</reference>
<evidence type="ECO:0000313" key="4">
    <source>
        <dbReference type="EMBL" id="PZQ48183.1"/>
    </source>
</evidence>
<dbReference type="PANTHER" id="PTHR16943:SF8">
    <property type="entry name" value="2-METHYLCITRATE DEHYDRATASE"/>
    <property type="match status" value="1"/>
</dbReference>
<name>A0A2W5Q085_RHOSU</name>
<protein>
    <recommendedName>
        <fullName evidence="6">MmgE/PrpD family protein</fullName>
    </recommendedName>
</protein>
<dbReference type="Pfam" id="PF03972">
    <property type="entry name" value="MmgE_PrpD_N"/>
    <property type="match status" value="1"/>
</dbReference>
<feature type="domain" description="MmgE/PrpD N-terminal" evidence="2">
    <location>
        <begin position="7"/>
        <end position="243"/>
    </location>
</feature>
<dbReference type="InterPro" id="IPR045336">
    <property type="entry name" value="MmgE_PrpD_N"/>
</dbReference>
<comment type="similarity">
    <text evidence="1">Belongs to the PrpD family.</text>
</comment>
<dbReference type="GO" id="GO:0016829">
    <property type="term" value="F:lyase activity"/>
    <property type="evidence" value="ECO:0007669"/>
    <property type="project" value="InterPro"/>
</dbReference>
<proteinExistence type="inferred from homology"/>
<dbReference type="PANTHER" id="PTHR16943">
    <property type="entry name" value="2-METHYLCITRATE DEHYDRATASE-RELATED"/>
    <property type="match status" value="1"/>
</dbReference>
<organism evidence="4 5">
    <name type="scientific">Rhodovulum sulfidophilum</name>
    <name type="common">Rhodobacter sulfidophilus</name>
    <dbReference type="NCBI Taxonomy" id="35806"/>
    <lineage>
        <taxon>Bacteria</taxon>
        <taxon>Pseudomonadati</taxon>
        <taxon>Pseudomonadota</taxon>
        <taxon>Alphaproteobacteria</taxon>
        <taxon>Rhodobacterales</taxon>
        <taxon>Paracoccaceae</taxon>
        <taxon>Rhodovulum</taxon>
    </lineage>
</organism>
<dbReference type="Gene3D" id="3.30.1330.120">
    <property type="entry name" value="2-methylcitrate dehydratase PrpD"/>
    <property type="match status" value="1"/>
</dbReference>
<dbReference type="EMBL" id="QFPW01000013">
    <property type="protein sequence ID" value="PZQ48183.1"/>
    <property type="molecule type" value="Genomic_DNA"/>
</dbReference>
<dbReference type="AlphaFoldDB" id="A0A2W5Q085"/>